<keyword evidence="2" id="KW-1133">Transmembrane helix</keyword>
<gene>
    <name evidence="3" type="ORF">EBN03_14695</name>
</gene>
<name>A0A3M2L3L0_9NOCA</name>
<evidence type="ECO:0000313" key="3">
    <source>
        <dbReference type="EMBL" id="RMI32237.1"/>
    </source>
</evidence>
<organism evidence="3 4">
    <name type="scientific">Nocardia stercoris</name>
    <dbReference type="NCBI Taxonomy" id="2483361"/>
    <lineage>
        <taxon>Bacteria</taxon>
        <taxon>Bacillati</taxon>
        <taxon>Actinomycetota</taxon>
        <taxon>Actinomycetes</taxon>
        <taxon>Mycobacteriales</taxon>
        <taxon>Nocardiaceae</taxon>
        <taxon>Nocardia</taxon>
    </lineage>
</organism>
<evidence type="ECO:0000256" key="1">
    <source>
        <dbReference type="SAM" id="MobiDB-lite"/>
    </source>
</evidence>
<dbReference type="AlphaFoldDB" id="A0A3M2L3L0"/>
<evidence type="ECO:0000256" key="2">
    <source>
        <dbReference type="SAM" id="Phobius"/>
    </source>
</evidence>
<evidence type="ECO:0000313" key="4">
    <source>
        <dbReference type="Proteomes" id="UP000279275"/>
    </source>
</evidence>
<sequence>MNDVSSTLETEGASMGERSHVSSPVPQTPAATHVEAEGESVATPRIRRRTPLFVAGALPVAALLVAGPPGAPQPMAAAHPVVTDDLGAETPAGMPDTTVAEQDQPGAEVIDPGAADSYTAPDWNFEQSPAAGTDEETPAVDDQQAPADDIAEEFPAPDAAAAPGVDPAAAADTAPAGPAPRVLVARNSPVGARAIPGQRLAPVEVDKLHLPNLAALPTVAPIQAPDGVLRFGDLESGYRPLLPDDAAAQINDAAAHSEAQFASTLDAAGFDPTRSDRIAASTMAGGAIGTSIANTVASPLTSASLAVGAVAGFIAGIPFLPGGLVVLPVVGAAMGAAAVAIPVAMVGASVGALVGAAAGLAAPAVDAPDDVMPSVDDAPLG</sequence>
<keyword evidence="4" id="KW-1185">Reference proteome</keyword>
<keyword evidence="2" id="KW-0472">Membrane</keyword>
<keyword evidence="2" id="KW-0812">Transmembrane</keyword>
<dbReference type="EMBL" id="RFFH01000005">
    <property type="protein sequence ID" value="RMI32237.1"/>
    <property type="molecule type" value="Genomic_DNA"/>
</dbReference>
<dbReference type="Proteomes" id="UP000279275">
    <property type="component" value="Unassembled WGS sequence"/>
</dbReference>
<reference evidence="3 4" key="1">
    <citation type="submission" date="2018-10" db="EMBL/GenBank/DDBJ databases">
        <title>Isolation from cow dung.</title>
        <authorList>
            <person name="Ling L."/>
        </authorList>
    </citation>
    <scope>NUCLEOTIDE SEQUENCE [LARGE SCALE GENOMIC DNA]</scope>
    <source>
        <strain evidence="3 4">NEAU-LL90</strain>
    </source>
</reference>
<feature type="region of interest" description="Disordered" evidence="1">
    <location>
        <begin position="1"/>
        <end position="43"/>
    </location>
</feature>
<protein>
    <submittedName>
        <fullName evidence="3">Uncharacterized protein</fullName>
    </submittedName>
</protein>
<comment type="caution">
    <text evidence="3">The sequence shown here is derived from an EMBL/GenBank/DDBJ whole genome shotgun (WGS) entry which is preliminary data.</text>
</comment>
<accession>A0A3M2L3L0</accession>
<feature type="region of interest" description="Disordered" evidence="1">
    <location>
        <begin position="85"/>
        <end position="143"/>
    </location>
</feature>
<feature type="transmembrane region" description="Helical" evidence="2">
    <location>
        <begin position="305"/>
        <end position="327"/>
    </location>
</feature>
<proteinExistence type="predicted"/>
<feature type="transmembrane region" description="Helical" evidence="2">
    <location>
        <begin position="339"/>
        <end position="362"/>
    </location>
</feature>